<sequence length="223" mass="26371">MILKEHCKNMTQAKEYINNILNSFNNGESIEDRTIQELLPYHPTKQIDVNNIAWLKMKPRPPFGNLALFYKYKNSNVEDDISWKFCIKNLYGKYDGSKEHKKDVISAFRNESHIGTKKQFFINNTTIENHIYMGICNNCKKKTKNITTDHYELPFKKILNNFIELNKINLCNIDVFENKDNEIRIKDKNLASKWLNYHDNKAHYRMLCGPCNSHFGSYGYRSK</sequence>
<reference evidence="1" key="1">
    <citation type="submission" date="2024-03" db="EMBL/GenBank/DDBJ databases">
        <title>Eukaryotic viruses encode the ribosomal protein eL40.</title>
        <authorList>
            <person name="Thomy J."/>
            <person name="Schvarcz C.R."/>
            <person name="McBeain K.A."/>
            <person name="Edwards K.F."/>
            <person name="Steward G.F."/>
        </authorList>
    </citation>
    <scope>NUCLEOTIDE SEQUENCE</scope>
    <source>
        <strain evidence="1">FloV-SA2</strain>
    </source>
</reference>
<dbReference type="EMBL" id="PP542043">
    <property type="protein sequence ID" value="XDO01953.1"/>
    <property type="molecule type" value="Genomic_DNA"/>
</dbReference>
<dbReference type="Gene3D" id="3.10.450.40">
    <property type="match status" value="1"/>
</dbReference>
<organism evidence="1">
    <name type="scientific">Florenciella sp. virus SA2</name>
    <dbReference type="NCBI Taxonomy" id="3240092"/>
    <lineage>
        <taxon>Viruses</taxon>
    </lineage>
</organism>
<name>A0AB39JEV7_9VIRU</name>
<protein>
    <submittedName>
        <fullName evidence="1">Uncharacterized protein</fullName>
    </submittedName>
</protein>
<accession>A0AB39JEV7</accession>
<gene>
    <name evidence="1" type="ORF">FloV-SA2_00134</name>
</gene>
<evidence type="ECO:0000313" key="1">
    <source>
        <dbReference type="EMBL" id="XDO01953.1"/>
    </source>
</evidence>
<proteinExistence type="predicted"/>